<evidence type="ECO:0000256" key="1">
    <source>
        <dbReference type="ARBA" id="ARBA00005189"/>
    </source>
</evidence>
<feature type="transmembrane region" description="Helical" evidence="4">
    <location>
        <begin position="7"/>
        <end position="27"/>
    </location>
</feature>
<dbReference type="PANTHER" id="PTHR10434:SF11">
    <property type="entry name" value="1-ACYL-SN-GLYCEROL-3-PHOSPHATE ACYLTRANSFERASE"/>
    <property type="match status" value="1"/>
</dbReference>
<dbReference type="OrthoDB" id="1450572at2"/>
<dbReference type="EMBL" id="VORB01000006">
    <property type="protein sequence ID" value="TXC78528.1"/>
    <property type="molecule type" value="Genomic_DNA"/>
</dbReference>
<organism evidence="6 7">
    <name type="scientific">Luteibaculum oceani</name>
    <dbReference type="NCBI Taxonomy" id="1294296"/>
    <lineage>
        <taxon>Bacteria</taxon>
        <taxon>Pseudomonadati</taxon>
        <taxon>Bacteroidota</taxon>
        <taxon>Flavobacteriia</taxon>
        <taxon>Flavobacteriales</taxon>
        <taxon>Luteibaculaceae</taxon>
        <taxon>Luteibaculum</taxon>
    </lineage>
</organism>
<sequence length="247" mass="28425">MLKKDPFGYYFFLKRFLILTLGTLTWFRYRVYNKVDISGMEELEKLSEKGVLFVANHQTYFAETILLYHVFSAHKNGIRNKLPLPWYLLNPKVRLYFVAALETMKAGFIPKLFAYAGSISIKRTWREAGKNINRKVDLKDISNIGTALDFGWVITFPQGTTTPFVPGRRGTAHIIKKYNPVVVPVVVDGFRRAFDKKGLFLKKTNTTLKVTFKEPLQFSENENAEEIIDKIMQAIEQRPIPPAVANL</sequence>
<dbReference type="RefSeq" id="WP_147014555.1">
    <property type="nucleotide sequence ID" value="NZ_VORB01000006.1"/>
</dbReference>
<dbReference type="GO" id="GO:0006654">
    <property type="term" value="P:phosphatidic acid biosynthetic process"/>
    <property type="evidence" value="ECO:0007669"/>
    <property type="project" value="TreeGrafter"/>
</dbReference>
<dbReference type="InterPro" id="IPR002123">
    <property type="entry name" value="Plipid/glycerol_acylTrfase"/>
</dbReference>
<gene>
    <name evidence="6" type="ORF">FRX97_07355</name>
</gene>
<keyword evidence="2 6" id="KW-0808">Transferase</keyword>
<dbReference type="CDD" id="cd07989">
    <property type="entry name" value="LPLAT_AGPAT-like"/>
    <property type="match status" value="1"/>
</dbReference>
<dbReference type="SUPFAM" id="SSF69593">
    <property type="entry name" value="Glycerol-3-phosphate (1)-acyltransferase"/>
    <property type="match status" value="1"/>
</dbReference>
<evidence type="ECO:0000259" key="5">
    <source>
        <dbReference type="SMART" id="SM00563"/>
    </source>
</evidence>
<evidence type="ECO:0000256" key="3">
    <source>
        <dbReference type="ARBA" id="ARBA00023315"/>
    </source>
</evidence>
<evidence type="ECO:0000313" key="6">
    <source>
        <dbReference type="EMBL" id="TXC78528.1"/>
    </source>
</evidence>
<reference evidence="6 7" key="1">
    <citation type="submission" date="2019-08" db="EMBL/GenBank/DDBJ databases">
        <title>Genome of Luteibaculum oceani JCM 18817.</title>
        <authorList>
            <person name="Bowman J.P."/>
        </authorList>
    </citation>
    <scope>NUCLEOTIDE SEQUENCE [LARGE SCALE GENOMIC DNA]</scope>
    <source>
        <strain evidence="6 7">JCM 18817</strain>
    </source>
</reference>
<evidence type="ECO:0000313" key="7">
    <source>
        <dbReference type="Proteomes" id="UP000321168"/>
    </source>
</evidence>
<dbReference type="AlphaFoldDB" id="A0A5C6V499"/>
<protein>
    <submittedName>
        <fullName evidence="6">1-acyl-sn-glycerol-3-phosphate acyltransferase</fullName>
    </submittedName>
</protein>
<dbReference type="Pfam" id="PF01553">
    <property type="entry name" value="Acyltransferase"/>
    <property type="match status" value="1"/>
</dbReference>
<proteinExistence type="predicted"/>
<name>A0A5C6V499_9FLAO</name>
<keyword evidence="4" id="KW-0812">Transmembrane</keyword>
<evidence type="ECO:0000256" key="4">
    <source>
        <dbReference type="SAM" id="Phobius"/>
    </source>
</evidence>
<feature type="domain" description="Phospholipid/glycerol acyltransferase" evidence="5">
    <location>
        <begin position="51"/>
        <end position="190"/>
    </location>
</feature>
<keyword evidence="7" id="KW-1185">Reference proteome</keyword>
<dbReference type="GO" id="GO:0003841">
    <property type="term" value="F:1-acylglycerol-3-phosphate O-acyltransferase activity"/>
    <property type="evidence" value="ECO:0007669"/>
    <property type="project" value="TreeGrafter"/>
</dbReference>
<accession>A0A5C6V499</accession>
<dbReference type="PANTHER" id="PTHR10434">
    <property type="entry name" value="1-ACYL-SN-GLYCEROL-3-PHOSPHATE ACYLTRANSFERASE"/>
    <property type="match status" value="1"/>
</dbReference>
<comment type="pathway">
    <text evidence="1">Lipid metabolism.</text>
</comment>
<comment type="caution">
    <text evidence="6">The sequence shown here is derived from an EMBL/GenBank/DDBJ whole genome shotgun (WGS) entry which is preliminary data.</text>
</comment>
<evidence type="ECO:0000256" key="2">
    <source>
        <dbReference type="ARBA" id="ARBA00022679"/>
    </source>
</evidence>
<keyword evidence="3 6" id="KW-0012">Acyltransferase</keyword>
<dbReference type="SMART" id="SM00563">
    <property type="entry name" value="PlsC"/>
    <property type="match status" value="1"/>
</dbReference>
<keyword evidence="4" id="KW-0472">Membrane</keyword>
<keyword evidence="4" id="KW-1133">Transmembrane helix</keyword>
<dbReference type="Proteomes" id="UP000321168">
    <property type="component" value="Unassembled WGS sequence"/>
</dbReference>